<dbReference type="EMBL" id="FMWK01000019">
    <property type="protein sequence ID" value="SCZ81157.1"/>
    <property type="molecule type" value="Genomic_DNA"/>
</dbReference>
<name>A0A1G5S4S1_PSEXY</name>
<evidence type="ECO:0000313" key="2">
    <source>
        <dbReference type="Proteomes" id="UP000199428"/>
    </source>
</evidence>
<organism evidence="1 2">
    <name type="scientific">Pseudobutyrivibrio xylanivorans</name>
    <dbReference type="NCBI Taxonomy" id="185007"/>
    <lineage>
        <taxon>Bacteria</taxon>
        <taxon>Bacillati</taxon>
        <taxon>Bacillota</taxon>
        <taxon>Clostridia</taxon>
        <taxon>Lachnospirales</taxon>
        <taxon>Lachnospiraceae</taxon>
        <taxon>Pseudobutyrivibrio</taxon>
    </lineage>
</organism>
<sequence>MELHNIDIYGSDNIFAVPMLEKEFSNAVNEAWKNKPPWKRYQKKLMEDLSVLSVELEGAIRLPQYEKLTGEKYLYSIRHPKTKKNVRVLYTIVDGDIILLHAFLEKNDSDYRRGINLSNKRLDELEE</sequence>
<protein>
    <recommendedName>
        <fullName evidence="3">Type II toxin-antitoxin system RelE/ParE family toxin</fullName>
    </recommendedName>
</protein>
<dbReference type="RefSeq" id="WP_028247428.1">
    <property type="nucleotide sequence ID" value="NZ_FMWK01000019.1"/>
</dbReference>
<evidence type="ECO:0008006" key="3">
    <source>
        <dbReference type="Google" id="ProtNLM"/>
    </source>
</evidence>
<evidence type="ECO:0000313" key="1">
    <source>
        <dbReference type="EMBL" id="SCZ81157.1"/>
    </source>
</evidence>
<reference evidence="1 2" key="1">
    <citation type="submission" date="2016-10" db="EMBL/GenBank/DDBJ databases">
        <authorList>
            <person name="de Groot N.N."/>
        </authorList>
    </citation>
    <scope>NUCLEOTIDE SEQUENCE [LARGE SCALE GENOMIC DNA]</scope>
    <source>
        <strain evidence="1 2">DSM 10317</strain>
    </source>
</reference>
<dbReference type="Proteomes" id="UP000199428">
    <property type="component" value="Unassembled WGS sequence"/>
</dbReference>
<gene>
    <name evidence="1" type="ORF">SAMN02910350_02667</name>
</gene>
<accession>A0A1G5S4S1</accession>
<dbReference type="AlphaFoldDB" id="A0A1G5S4S1"/>
<proteinExistence type="predicted"/>